<gene>
    <name evidence="6" type="ORF">CALMAC_LOCUS18162</name>
</gene>
<protein>
    <recommendedName>
        <fullName evidence="5">Carboxylesterase type B domain-containing protein</fullName>
    </recommendedName>
</protein>
<dbReference type="InterPro" id="IPR029058">
    <property type="entry name" value="AB_hydrolase_fold"/>
</dbReference>
<evidence type="ECO:0000256" key="1">
    <source>
        <dbReference type="ARBA" id="ARBA00005964"/>
    </source>
</evidence>
<accession>A0A653DJU1</accession>
<dbReference type="AlphaFoldDB" id="A0A653DJU1"/>
<dbReference type="SUPFAM" id="SSF53474">
    <property type="entry name" value="alpha/beta-Hydrolases"/>
    <property type="match status" value="1"/>
</dbReference>
<evidence type="ECO:0000256" key="3">
    <source>
        <dbReference type="ARBA" id="ARBA00022801"/>
    </source>
</evidence>
<evidence type="ECO:0000313" key="6">
    <source>
        <dbReference type="EMBL" id="VEN60476.1"/>
    </source>
</evidence>
<evidence type="ECO:0000313" key="7">
    <source>
        <dbReference type="Proteomes" id="UP000410492"/>
    </source>
</evidence>
<dbReference type="Gene3D" id="3.40.50.1820">
    <property type="entry name" value="alpha/beta hydrolase"/>
    <property type="match status" value="1"/>
</dbReference>
<keyword evidence="7" id="KW-1185">Reference proteome</keyword>
<dbReference type="InterPro" id="IPR002018">
    <property type="entry name" value="CarbesteraseB"/>
</dbReference>
<sequence length="111" mass="12752">MKMDDLPGVSHGDDLFYLFKSFHIGQIKKDSDQDKWIQRFVKLWTNFAKTGNPTPASGADSVLEGAVWKPVGSKEIDNIFNIDHGLRCTSLDAKERERMTFWDKYHTKFGV</sequence>
<dbReference type="EMBL" id="CAACVG010012556">
    <property type="protein sequence ID" value="VEN60476.1"/>
    <property type="molecule type" value="Genomic_DNA"/>
</dbReference>
<feature type="domain" description="Carboxylesterase type B" evidence="5">
    <location>
        <begin position="8"/>
        <end position="89"/>
    </location>
</feature>
<name>A0A653DJU1_CALMS</name>
<evidence type="ECO:0000256" key="4">
    <source>
        <dbReference type="ARBA" id="ARBA00023180"/>
    </source>
</evidence>
<proteinExistence type="inferred from homology"/>
<dbReference type="PANTHER" id="PTHR43142">
    <property type="entry name" value="CARBOXYLIC ESTER HYDROLASE"/>
    <property type="match status" value="1"/>
</dbReference>
<keyword evidence="2" id="KW-0719">Serine esterase</keyword>
<organism evidence="6 7">
    <name type="scientific">Callosobruchus maculatus</name>
    <name type="common">Southern cowpea weevil</name>
    <name type="synonym">Pulse bruchid</name>
    <dbReference type="NCBI Taxonomy" id="64391"/>
    <lineage>
        <taxon>Eukaryota</taxon>
        <taxon>Metazoa</taxon>
        <taxon>Ecdysozoa</taxon>
        <taxon>Arthropoda</taxon>
        <taxon>Hexapoda</taxon>
        <taxon>Insecta</taxon>
        <taxon>Pterygota</taxon>
        <taxon>Neoptera</taxon>
        <taxon>Endopterygota</taxon>
        <taxon>Coleoptera</taxon>
        <taxon>Polyphaga</taxon>
        <taxon>Cucujiformia</taxon>
        <taxon>Chrysomeloidea</taxon>
        <taxon>Chrysomelidae</taxon>
        <taxon>Bruchinae</taxon>
        <taxon>Bruchini</taxon>
        <taxon>Callosobruchus</taxon>
    </lineage>
</organism>
<evidence type="ECO:0000259" key="5">
    <source>
        <dbReference type="Pfam" id="PF00135"/>
    </source>
</evidence>
<comment type="similarity">
    <text evidence="1">Belongs to the type-B carboxylesterase/lipase family.</text>
</comment>
<dbReference type="OrthoDB" id="6745081at2759"/>
<dbReference type="GO" id="GO:0052689">
    <property type="term" value="F:carboxylic ester hydrolase activity"/>
    <property type="evidence" value="ECO:0007669"/>
    <property type="project" value="UniProtKB-KW"/>
</dbReference>
<keyword evidence="3" id="KW-0378">Hydrolase</keyword>
<reference evidence="6 7" key="1">
    <citation type="submission" date="2019-01" db="EMBL/GenBank/DDBJ databases">
        <authorList>
            <person name="Sayadi A."/>
        </authorList>
    </citation>
    <scope>NUCLEOTIDE SEQUENCE [LARGE SCALE GENOMIC DNA]</scope>
</reference>
<keyword evidence="4" id="KW-0325">Glycoprotein</keyword>
<dbReference type="Proteomes" id="UP000410492">
    <property type="component" value="Unassembled WGS sequence"/>
</dbReference>
<dbReference type="Pfam" id="PF00135">
    <property type="entry name" value="COesterase"/>
    <property type="match status" value="1"/>
</dbReference>
<evidence type="ECO:0000256" key="2">
    <source>
        <dbReference type="ARBA" id="ARBA00022487"/>
    </source>
</evidence>
<dbReference type="PANTHER" id="PTHR43142:SF1">
    <property type="entry name" value="CARBOXYLIC ESTER HYDROLASE"/>
    <property type="match status" value="1"/>
</dbReference>